<feature type="domain" description="ABC transporter" evidence="9">
    <location>
        <begin position="324"/>
        <end position="559"/>
    </location>
</feature>
<name>A0AAV4ZSX0_9HYPH</name>
<dbReference type="GO" id="GO:0005886">
    <property type="term" value="C:plasma membrane"/>
    <property type="evidence" value="ECO:0007669"/>
    <property type="project" value="UniProtKB-SubCell"/>
</dbReference>
<reference evidence="11" key="1">
    <citation type="journal article" date="2016" name="Front. Microbiol.">
        <title>Genome Sequence of the Piezophilic, Mesophilic Sulfate-Reducing Bacterium Desulfovibrio indicus J2T.</title>
        <authorList>
            <person name="Cao J."/>
            <person name="Maignien L."/>
            <person name="Shao Z."/>
            <person name="Alain K."/>
            <person name="Jebbar M."/>
        </authorList>
    </citation>
    <scope>NUCLEOTIDE SEQUENCE</scope>
    <source>
        <strain evidence="11">DSM 16372</strain>
    </source>
</reference>
<dbReference type="InterPro" id="IPR027417">
    <property type="entry name" value="P-loop_NTPase"/>
</dbReference>
<dbReference type="InterPro" id="IPR011527">
    <property type="entry name" value="ABC1_TM_dom"/>
</dbReference>
<accession>A0AAV4ZSX0</accession>
<keyword evidence="12" id="KW-1185">Reference proteome</keyword>
<dbReference type="SUPFAM" id="SSF90123">
    <property type="entry name" value="ABC transporter transmembrane region"/>
    <property type="match status" value="1"/>
</dbReference>
<evidence type="ECO:0000256" key="1">
    <source>
        <dbReference type="ARBA" id="ARBA00004651"/>
    </source>
</evidence>
<evidence type="ECO:0000256" key="2">
    <source>
        <dbReference type="ARBA" id="ARBA00005417"/>
    </source>
</evidence>
<dbReference type="AlphaFoldDB" id="A0AAV4ZSX0"/>
<keyword evidence="7 8" id="KW-0472">Membrane</keyword>
<dbReference type="RefSeq" id="WP_238230831.1">
    <property type="nucleotide sequence ID" value="NZ_BPQO01000020.1"/>
</dbReference>
<dbReference type="GO" id="GO:0016887">
    <property type="term" value="F:ATP hydrolysis activity"/>
    <property type="evidence" value="ECO:0007669"/>
    <property type="project" value="InterPro"/>
</dbReference>
<dbReference type="PROSITE" id="PS50929">
    <property type="entry name" value="ABC_TM1F"/>
    <property type="match status" value="1"/>
</dbReference>
<keyword evidence="4" id="KW-0547">Nucleotide-binding</keyword>
<dbReference type="InterPro" id="IPR003439">
    <property type="entry name" value="ABC_transporter-like_ATP-bd"/>
</dbReference>
<dbReference type="InterPro" id="IPR036640">
    <property type="entry name" value="ABC1_TM_sf"/>
</dbReference>
<comment type="subcellular location">
    <subcellularLocation>
        <location evidence="1">Cell membrane</location>
        <topology evidence="1">Multi-pass membrane protein</topology>
    </subcellularLocation>
</comment>
<dbReference type="InterPro" id="IPR039421">
    <property type="entry name" value="Type_1_exporter"/>
</dbReference>
<comment type="caution">
    <text evidence="11">The sequence shown here is derived from an EMBL/GenBank/DDBJ whole genome shotgun (WGS) entry which is preliminary data.</text>
</comment>
<dbReference type="InterPro" id="IPR017871">
    <property type="entry name" value="ABC_transporter-like_CS"/>
</dbReference>
<dbReference type="Gene3D" id="3.40.50.300">
    <property type="entry name" value="P-loop containing nucleotide triphosphate hydrolases"/>
    <property type="match status" value="1"/>
</dbReference>
<dbReference type="PANTHER" id="PTHR24221:SF654">
    <property type="entry name" value="ATP-BINDING CASSETTE SUB-FAMILY B MEMBER 6"/>
    <property type="match status" value="1"/>
</dbReference>
<dbReference type="NCBIfam" id="TIGR01842">
    <property type="entry name" value="type_I_sec_PrtD"/>
    <property type="match status" value="1"/>
</dbReference>
<dbReference type="PROSITE" id="PS50893">
    <property type="entry name" value="ABC_TRANSPORTER_2"/>
    <property type="match status" value="1"/>
</dbReference>
<feature type="transmembrane region" description="Helical" evidence="8">
    <location>
        <begin position="154"/>
        <end position="173"/>
    </location>
</feature>
<evidence type="ECO:0000256" key="6">
    <source>
        <dbReference type="ARBA" id="ARBA00022989"/>
    </source>
</evidence>
<keyword evidence="6 8" id="KW-1133">Transmembrane helix</keyword>
<dbReference type="Proteomes" id="UP001055247">
    <property type="component" value="Unassembled WGS sequence"/>
</dbReference>
<evidence type="ECO:0000259" key="10">
    <source>
        <dbReference type="PROSITE" id="PS50929"/>
    </source>
</evidence>
<feature type="domain" description="ABC transmembrane type-1" evidence="10">
    <location>
        <begin position="27"/>
        <end position="294"/>
    </location>
</feature>
<dbReference type="PROSITE" id="PS00211">
    <property type="entry name" value="ABC_TRANSPORTER_1"/>
    <property type="match status" value="1"/>
</dbReference>
<sequence length="571" mass="60961">MDAHVTSPLDRMVRESRVALAPLAGTGVAINALMLASPLYSMQVFDRVQHSGSFETLALLTAALVACLGFVAAMELARDRMTSRVGEWIEETLLPHAATLSTSGRFDLERNPVTDVKVIRAFVSANGIKALLDLPWFPLFLLVCFLLHPYVGFYALGTAALLVAIAVGGEVVTRRASEEAARRQAFVVQRLNEISRNRDAAAGLSMCGPMVAREIDANAAVLERTRRVTDIAATMATLSRTVRLGSQSLILAIGMSLALTNQASAGVVIASSILLGRALAPIDGLIGGWRSLQAARESWGRLRTAFGGWGAASTTELPEPKGDLRIAEVSYRDAVSGRDILAGVSIEARAGEIIAVIGSSGSGKSTFCRILVGALRPTGGEVRLDGACITDWTEAQRRDHVGYLPQDSMLFAGSVKDNIARFTAGSDAEVVAAAKLAGCHEMILRLPGGYDCRLGEYGAPLSGGQRQRVALARALFGRPRFLVLDEPNASLDTSGDAALAATLTELKERGVTVLVVTHRYQLFSVADRVVALEDGRKIYDDTARRALDNLRAAAEAQVRRNTDQTPNRKAA</sequence>
<comment type="similarity">
    <text evidence="2">Belongs to the ABC transporter superfamily.</text>
</comment>
<evidence type="ECO:0000256" key="7">
    <source>
        <dbReference type="ARBA" id="ARBA00023136"/>
    </source>
</evidence>
<dbReference type="PANTHER" id="PTHR24221">
    <property type="entry name" value="ATP-BINDING CASSETTE SUB-FAMILY B"/>
    <property type="match status" value="1"/>
</dbReference>
<evidence type="ECO:0000259" key="9">
    <source>
        <dbReference type="PROSITE" id="PS50893"/>
    </source>
</evidence>
<dbReference type="GO" id="GO:0030256">
    <property type="term" value="C:type I protein secretion system complex"/>
    <property type="evidence" value="ECO:0007669"/>
    <property type="project" value="InterPro"/>
</dbReference>
<keyword evidence="3 8" id="KW-0812">Transmembrane</keyword>
<dbReference type="GO" id="GO:0034040">
    <property type="term" value="F:ATPase-coupled lipid transmembrane transporter activity"/>
    <property type="evidence" value="ECO:0007669"/>
    <property type="project" value="TreeGrafter"/>
</dbReference>
<feature type="transmembrane region" description="Helical" evidence="8">
    <location>
        <begin position="57"/>
        <end position="77"/>
    </location>
</feature>
<evidence type="ECO:0000256" key="5">
    <source>
        <dbReference type="ARBA" id="ARBA00022840"/>
    </source>
</evidence>
<dbReference type="InterPro" id="IPR003593">
    <property type="entry name" value="AAA+_ATPase"/>
</dbReference>
<protein>
    <submittedName>
        <fullName evidence="11">Type I secretion system ATP-binding protein PrsD</fullName>
    </submittedName>
</protein>
<dbReference type="EMBL" id="BPQO01000020">
    <property type="protein sequence ID" value="GJD90675.1"/>
    <property type="molecule type" value="Genomic_DNA"/>
</dbReference>
<dbReference type="GO" id="GO:0005524">
    <property type="term" value="F:ATP binding"/>
    <property type="evidence" value="ECO:0007669"/>
    <property type="project" value="UniProtKB-KW"/>
</dbReference>
<dbReference type="GO" id="GO:0030253">
    <property type="term" value="P:protein secretion by the type I secretion system"/>
    <property type="evidence" value="ECO:0007669"/>
    <property type="project" value="InterPro"/>
</dbReference>
<dbReference type="GO" id="GO:0140359">
    <property type="term" value="F:ABC-type transporter activity"/>
    <property type="evidence" value="ECO:0007669"/>
    <property type="project" value="InterPro"/>
</dbReference>
<dbReference type="Gene3D" id="1.20.1560.10">
    <property type="entry name" value="ABC transporter type 1, transmembrane domain"/>
    <property type="match status" value="1"/>
</dbReference>
<proteinExistence type="inferred from homology"/>
<evidence type="ECO:0000256" key="3">
    <source>
        <dbReference type="ARBA" id="ARBA00022692"/>
    </source>
</evidence>
<dbReference type="SMART" id="SM00382">
    <property type="entry name" value="AAA"/>
    <property type="match status" value="1"/>
</dbReference>
<keyword evidence="5 11" id="KW-0067">ATP-binding</keyword>
<evidence type="ECO:0000256" key="4">
    <source>
        <dbReference type="ARBA" id="ARBA00022741"/>
    </source>
</evidence>
<evidence type="ECO:0000313" key="12">
    <source>
        <dbReference type="Proteomes" id="UP001055247"/>
    </source>
</evidence>
<feature type="transmembrane region" description="Helical" evidence="8">
    <location>
        <begin position="249"/>
        <end position="275"/>
    </location>
</feature>
<evidence type="ECO:0000256" key="8">
    <source>
        <dbReference type="SAM" id="Phobius"/>
    </source>
</evidence>
<feature type="transmembrane region" description="Helical" evidence="8">
    <location>
        <begin position="18"/>
        <end position="37"/>
    </location>
</feature>
<dbReference type="SUPFAM" id="SSF52540">
    <property type="entry name" value="P-loop containing nucleoside triphosphate hydrolases"/>
    <property type="match status" value="1"/>
</dbReference>
<evidence type="ECO:0000313" key="11">
    <source>
        <dbReference type="EMBL" id="GJD90675.1"/>
    </source>
</evidence>
<dbReference type="InterPro" id="IPR010128">
    <property type="entry name" value="ATPase_T1SS_PrtD-like"/>
</dbReference>
<gene>
    <name evidence="11" type="primary">prsD_1</name>
    <name evidence="11" type="ORF">BHAOGJBA_4217</name>
</gene>
<reference evidence="11" key="2">
    <citation type="submission" date="2021-08" db="EMBL/GenBank/DDBJ databases">
        <authorList>
            <person name="Tani A."/>
            <person name="Ola A."/>
            <person name="Ogura Y."/>
            <person name="Katsura K."/>
            <person name="Hayashi T."/>
        </authorList>
    </citation>
    <scope>NUCLEOTIDE SEQUENCE</scope>
    <source>
        <strain evidence="11">DSM 16372</strain>
    </source>
</reference>
<dbReference type="Pfam" id="PF00005">
    <property type="entry name" value="ABC_tran"/>
    <property type="match status" value="1"/>
</dbReference>
<organism evidence="11 12">
    <name type="scientific">Methylobacterium hispanicum</name>
    <dbReference type="NCBI Taxonomy" id="270350"/>
    <lineage>
        <taxon>Bacteria</taxon>
        <taxon>Pseudomonadati</taxon>
        <taxon>Pseudomonadota</taxon>
        <taxon>Alphaproteobacteria</taxon>
        <taxon>Hyphomicrobiales</taxon>
        <taxon>Methylobacteriaceae</taxon>
        <taxon>Methylobacterium</taxon>
    </lineage>
</organism>